<comment type="caution">
    <text evidence="2">The sequence shown here is derived from an EMBL/GenBank/DDBJ whole genome shotgun (WGS) entry which is preliminary data.</text>
</comment>
<protein>
    <recommendedName>
        <fullName evidence="1">Reverse transcriptase domain-containing protein</fullName>
    </recommendedName>
</protein>
<dbReference type="PANTHER" id="PTHR35450">
    <property type="entry name" value="REVERSE TRANSCRIPTASE DOMAIN-CONTAINING PROTEIN"/>
    <property type="match status" value="1"/>
</dbReference>
<proteinExistence type="predicted"/>
<evidence type="ECO:0000313" key="3">
    <source>
        <dbReference type="Proteomes" id="UP001162060"/>
    </source>
</evidence>
<dbReference type="PANTHER" id="PTHR35450:SF2">
    <property type="entry name" value="REVERSE TRANSCRIPTASE DOMAIN-CONTAINING PROTEIN"/>
    <property type="match status" value="1"/>
</dbReference>
<evidence type="ECO:0000259" key="1">
    <source>
        <dbReference type="Pfam" id="PF00078"/>
    </source>
</evidence>
<accession>A0AAV1UAZ6</accession>
<reference evidence="2" key="1">
    <citation type="submission" date="2024-01" db="EMBL/GenBank/DDBJ databases">
        <authorList>
            <person name="Webb A."/>
        </authorList>
    </citation>
    <scope>NUCLEOTIDE SEQUENCE</scope>
    <source>
        <strain evidence="2">Pm1</strain>
    </source>
</reference>
<dbReference type="Proteomes" id="UP001162060">
    <property type="component" value="Unassembled WGS sequence"/>
</dbReference>
<gene>
    <name evidence="2" type="ORF">PM001_LOCUS15660</name>
</gene>
<feature type="domain" description="Reverse transcriptase" evidence="1">
    <location>
        <begin position="22"/>
        <end position="168"/>
    </location>
</feature>
<dbReference type="EMBL" id="CAKLBY020000168">
    <property type="protein sequence ID" value="CAK7930510.1"/>
    <property type="molecule type" value="Genomic_DNA"/>
</dbReference>
<dbReference type="AlphaFoldDB" id="A0AAV1UAZ6"/>
<name>A0AAV1UAZ6_9STRA</name>
<evidence type="ECO:0000313" key="2">
    <source>
        <dbReference type="EMBL" id="CAK7930510.1"/>
    </source>
</evidence>
<dbReference type="Pfam" id="PF00078">
    <property type="entry name" value="RVT_1"/>
    <property type="match status" value="1"/>
</dbReference>
<dbReference type="InterPro" id="IPR000477">
    <property type="entry name" value="RT_dom"/>
</dbReference>
<organism evidence="2 3">
    <name type="scientific">Peronospora matthiolae</name>
    <dbReference type="NCBI Taxonomy" id="2874970"/>
    <lineage>
        <taxon>Eukaryota</taxon>
        <taxon>Sar</taxon>
        <taxon>Stramenopiles</taxon>
        <taxon>Oomycota</taxon>
        <taxon>Peronosporomycetes</taxon>
        <taxon>Peronosporales</taxon>
        <taxon>Peronosporaceae</taxon>
        <taxon>Peronospora</taxon>
    </lineage>
</organism>
<sequence>MWRVHRRIGVDPRFIDRCQDIYQESAFVVVNGKTEATEPVQQKLGVSQGCSLSPLLFMAALVPLVRSIEQLENVGVPLADGVRQCATAYADHIKKFSDRSDGIHRGHGVMQRFLQWTGMWANPAKCVSLDVTTNARGNPVRDESVRLEIHGDPIARLTLNESYRYLGVGDGFDYVQHRLQLEPKLQQIKTEAVDLMQSGLAA</sequence>